<proteinExistence type="predicted"/>
<protein>
    <recommendedName>
        <fullName evidence="3">Disintegrin domain-containing protein</fullName>
    </recommendedName>
</protein>
<evidence type="ECO:0000313" key="1">
    <source>
        <dbReference type="EMBL" id="PZR14919.1"/>
    </source>
</evidence>
<accession>A0A2W5TH60</accession>
<gene>
    <name evidence="1" type="ORF">DI536_09040</name>
</gene>
<name>A0A2W5TH60_9BACT</name>
<reference evidence="1 2" key="1">
    <citation type="submission" date="2017-08" db="EMBL/GenBank/DDBJ databases">
        <title>Infants hospitalized years apart are colonized by the same room-sourced microbial strains.</title>
        <authorList>
            <person name="Brooks B."/>
            <person name="Olm M.R."/>
            <person name="Firek B.A."/>
            <person name="Baker R."/>
            <person name="Thomas B.C."/>
            <person name="Morowitz M.J."/>
            <person name="Banfield J.F."/>
        </authorList>
    </citation>
    <scope>NUCLEOTIDE SEQUENCE [LARGE SCALE GENOMIC DNA]</scope>
    <source>
        <strain evidence="1">S2_003_000_R2_14</strain>
    </source>
</reference>
<comment type="caution">
    <text evidence="1">The sequence shown here is derived from an EMBL/GenBank/DDBJ whole genome shotgun (WGS) entry which is preliminary data.</text>
</comment>
<dbReference type="EMBL" id="QFQP01000006">
    <property type="protein sequence ID" value="PZR14919.1"/>
    <property type="molecule type" value="Genomic_DNA"/>
</dbReference>
<sequence>MRGQLMRDALRWRWRLRDGREVRQGACIGTLDDGDACSADALCGSGHCVDGVCCNTSCEGACEACNVAGLEGRCAAVEGEPRGARAACAGEGTCASRCDGVRRDACAWPDDATSCAERQCVGGAVVGASRCDGAGACVAPAPLRCEAGCEAGECTGQVPVPSGCSTAGGPLALVLALWLARRQRRAA</sequence>
<evidence type="ECO:0000313" key="2">
    <source>
        <dbReference type="Proteomes" id="UP000249061"/>
    </source>
</evidence>
<evidence type="ECO:0008006" key="3">
    <source>
        <dbReference type="Google" id="ProtNLM"/>
    </source>
</evidence>
<dbReference type="Proteomes" id="UP000249061">
    <property type="component" value="Unassembled WGS sequence"/>
</dbReference>
<dbReference type="AlphaFoldDB" id="A0A2W5TH60"/>
<organism evidence="1 2">
    <name type="scientific">Archangium gephyra</name>
    <dbReference type="NCBI Taxonomy" id="48"/>
    <lineage>
        <taxon>Bacteria</taxon>
        <taxon>Pseudomonadati</taxon>
        <taxon>Myxococcota</taxon>
        <taxon>Myxococcia</taxon>
        <taxon>Myxococcales</taxon>
        <taxon>Cystobacterineae</taxon>
        <taxon>Archangiaceae</taxon>
        <taxon>Archangium</taxon>
    </lineage>
</organism>